<proteinExistence type="predicted"/>
<accession>A0ABR2AIG7</accession>
<comment type="caution">
    <text evidence="1">The sequence shown here is derived from an EMBL/GenBank/DDBJ whole genome shotgun (WGS) entry which is preliminary data.</text>
</comment>
<sequence length="337" mass="37301">MGGHHTVERNSNNPLLPKPASISRLEINANVHGFSDKRNRSMGWVDLDTDGKLGEESWADVHILPNQAQEGVLQDFGRDVEIIKSAPSNPVGGSLIQALAISSEPIGTFNKSPSFEFVPDSFEGLNFSSNLKRGSVEFGESVRCALEKSAEIARKCPRSYGPEFYNSAYRRAVRLVIRDSLEEMGHSAEDENQGSKKGEQDSMKEARAIYEETGLVDLPLKGGAFTWSNMRDSPTMVRLDRFLGPRPFKFFNYHLEEVGFEDMVISKIPKATGGKEKVGILKELKDSKNAIKEWGLADSNLIRQIAMLRVSNRDLLLILVGRIIGVAVGYTSQKATV</sequence>
<dbReference type="Proteomes" id="UP001472677">
    <property type="component" value="Unassembled WGS sequence"/>
</dbReference>
<reference evidence="1 2" key="1">
    <citation type="journal article" date="2024" name="G3 (Bethesda)">
        <title>Genome assembly of Hibiscus sabdariffa L. provides insights into metabolisms of medicinal natural products.</title>
        <authorList>
            <person name="Kim T."/>
        </authorList>
    </citation>
    <scope>NUCLEOTIDE SEQUENCE [LARGE SCALE GENOMIC DNA]</scope>
    <source>
        <strain evidence="1">TK-2024</strain>
        <tissue evidence="1">Old leaves</tissue>
    </source>
</reference>
<dbReference type="EMBL" id="JBBPBM010000646">
    <property type="protein sequence ID" value="KAK8493120.1"/>
    <property type="molecule type" value="Genomic_DNA"/>
</dbReference>
<protein>
    <submittedName>
        <fullName evidence="1">Uncharacterized protein</fullName>
    </submittedName>
</protein>
<gene>
    <name evidence="1" type="ORF">V6N12_066006</name>
</gene>
<name>A0ABR2AIG7_9ROSI</name>
<organism evidence="1 2">
    <name type="scientific">Hibiscus sabdariffa</name>
    <name type="common">roselle</name>
    <dbReference type="NCBI Taxonomy" id="183260"/>
    <lineage>
        <taxon>Eukaryota</taxon>
        <taxon>Viridiplantae</taxon>
        <taxon>Streptophyta</taxon>
        <taxon>Embryophyta</taxon>
        <taxon>Tracheophyta</taxon>
        <taxon>Spermatophyta</taxon>
        <taxon>Magnoliopsida</taxon>
        <taxon>eudicotyledons</taxon>
        <taxon>Gunneridae</taxon>
        <taxon>Pentapetalae</taxon>
        <taxon>rosids</taxon>
        <taxon>malvids</taxon>
        <taxon>Malvales</taxon>
        <taxon>Malvaceae</taxon>
        <taxon>Malvoideae</taxon>
        <taxon>Hibiscus</taxon>
    </lineage>
</organism>
<evidence type="ECO:0000313" key="2">
    <source>
        <dbReference type="Proteomes" id="UP001472677"/>
    </source>
</evidence>
<keyword evidence="2" id="KW-1185">Reference proteome</keyword>
<evidence type="ECO:0000313" key="1">
    <source>
        <dbReference type="EMBL" id="KAK8493120.1"/>
    </source>
</evidence>